<dbReference type="Proteomes" id="UP001333110">
    <property type="component" value="Unassembled WGS sequence"/>
</dbReference>
<comment type="caution">
    <text evidence="1">The sequence shown here is derived from an EMBL/GenBank/DDBJ whole genome shotgun (WGS) entry which is preliminary data.</text>
</comment>
<keyword evidence="2" id="KW-1185">Reference proteome</keyword>
<evidence type="ECO:0000313" key="2">
    <source>
        <dbReference type="Proteomes" id="UP001333110"/>
    </source>
</evidence>
<protein>
    <submittedName>
        <fullName evidence="1">Uncharacterized protein</fullName>
    </submittedName>
</protein>
<name>A0AAN7S552_MYCAM</name>
<gene>
    <name evidence="1" type="ORF">QYF61_016614</name>
</gene>
<reference evidence="1 2" key="1">
    <citation type="journal article" date="2023" name="J. Hered.">
        <title>Chromosome-level genome of the wood stork (Mycteria americana) provides insight into avian chromosome evolution.</title>
        <authorList>
            <person name="Flamio R. Jr."/>
            <person name="Ramstad K.M."/>
        </authorList>
    </citation>
    <scope>NUCLEOTIDE SEQUENCE [LARGE SCALE GENOMIC DNA]</scope>
    <source>
        <strain evidence="1">JAX WOST 10</strain>
    </source>
</reference>
<dbReference type="EMBL" id="JAUNZN010000007">
    <property type="protein sequence ID" value="KAK4818643.1"/>
    <property type="molecule type" value="Genomic_DNA"/>
</dbReference>
<accession>A0AAN7S552</accession>
<proteinExistence type="predicted"/>
<sequence length="244" mass="26983">MPSQSLSSDRYPQPTPPSFYTGHDAIWYGIALWAVWFDQQVSTQPCQSLAFLAWFLTPGDRELLRSVESVLKDLPALFCSLAPEGSFPVYRLNFRGAHIRIIAWFGLEGTFTGHLVQPPAMGRDIFHQIRLLRAPSNLALNVSRDGASTTSLGDLLQGFTTLTFQTITPCPIATGRAKKPVPIFLISPLEVLKGHDKVSLEPSLLQAEHPQLSQPVFIGEVLQPSDHFCGLLWTCSNSSMSFLC</sequence>
<organism evidence="1 2">
    <name type="scientific">Mycteria americana</name>
    <name type="common">Wood stork</name>
    <dbReference type="NCBI Taxonomy" id="33587"/>
    <lineage>
        <taxon>Eukaryota</taxon>
        <taxon>Metazoa</taxon>
        <taxon>Chordata</taxon>
        <taxon>Craniata</taxon>
        <taxon>Vertebrata</taxon>
        <taxon>Euteleostomi</taxon>
        <taxon>Archelosauria</taxon>
        <taxon>Archosauria</taxon>
        <taxon>Dinosauria</taxon>
        <taxon>Saurischia</taxon>
        <taxon>Theropoda</taxon>
        <taxon>Coelurosauria</taxon>
        <taxon>Aves</taxon>
        <taxon>Neognathae</taxon>
        <taxon>Neoaves</taxon>
        <taxon>Aequornithes</taxon>
        <taxon>Ciconiiformes</taxon>
        <taxon>Ciconiidae</taxon>
        <taxon>Mycteria</taxon>
    </lineage>
</organism>
<evidence type="ECO:0000313" key="1">
    <source>
        <dbReference type="EMBL" id="KAK4818643.1"/>
    </source>
</evidence>
<dbReference type="AlphaFoldDB" id="A0AAN7S552"/>